<dbReference type="SUPFAM" id="SSF47473">
    <property type="entry name" value="EF-hand"/>
    <property type="match status" value="1"/>
</dbReference>
<protein>
    <recommendedName>
        <fullName evidence="2">EF-hand domain-containing protein</fullName>
    </recommendedName>
</protein>
<evidence type="ECO:0000256" key="1">
    <source>
        <dbReference type="ARBA" id="ARBA00022837"/>
    </source>
</evidence>
<reference evidence="3" key="1">
    <citation type="journal article" date="2016" name="Nat. Genet.">
        <title>A high-quality carrot genome assembly provides new insights into carotenoid accumulation and asterid genome evolution.</title>
        <authorList>
            <person name="Iorizzo M."/>
            <person name="Ellison S."/>
            <person name="Senalik D."/>
            <person name="Zeng P."/>
            <person name="Satapoomin P."/>
            <person name="Huang J."/>
            <person name="Bowman M."/>
            <person name="Iovene M."/>
            <person name="Sanseverino W."/>
            <person name="Cavagnaro P."/>
            <person name="Yildiz M."/>
            <person name="Macko-Podgorni A."/>
            <person name="Moranska E."/>
            <person name="Grzebelus E."/>
            <person name="Grzebelus D."/>
            <person name="Ashrafi H."/>
            <person name="Zheng Z."/>
            <person name="Cheng S."/>
            <person name="Spooner D."/>
            <person name="Van Deynze A."/>
            <person name="Simon P."/>
        </authorList>
    </citation>
    <scope>NUCLEOTIDE SEQUENCE [LARGE SCALE GENOMIC DNA]</scope>
    <source>
        <tissue evidence="3">Leaf</tissue>
    </source>
</reference>
<dbReference type="AlphaFoldDB" id="A0A175YIX1"/>
<feature type="domain" description="EF-hand" evidence="2">
    <location>
        <begin position="1"/>
        <end position="24"/>
    </location>
</feature>
<evidence type="ECO:0000259" key="2">
    <source>
        <dbReference type="PROSITE" id="PS50222"/>
    </source>
</evidence>
<dbReference type="Gramene" id="KZM82812">
    <property type="protein sequence ID" value="KZM82812"/>
    <property type="gene ID" value="DCAR_030381"/>
</dbReference>
<accession>A0A175YIX1</accession>
<sequence length="129" mass="15149">MDVDKNGQIDCWEFMQFLRVQGYKDYADHKLFQILDIDKSEGLDFWEVMTLYYIIKSGRPFCWSCQKFITAVYFVCVNCFEKSAAPVYLCPGCYEACKYRHSHGPLPPQFLDNYTILEAHRVSSLAKME</sequence>
<proteinExistence type="predicted"/>
<name>A0A175YIX1_DAUCS</name>
<comment type="caution">
    <text evidence="3">The sequence shown here is derived from an EMBL/GenBank/DDBJ whole genome shotgun (WGS) entry which is preliminary data.</text>
</comment>
<dbReference type="InterPro" id="IPR018247">
    <property type="entry name" value="EF_Hand_1_Ca_BS"/>
</dbReference>
<keyword evidence="1" id="KW-0106">Calcium</keyword>
<organism evidence="3">
    <name type="scientific">Daucus carota subsp. sativus</name>
    <name type="common">Carrot</name>
    <dbReference type="NCBI Taxonomy" id="79200"/>
    <lineage>
        <taxon>Eukaryota</taxon>
        <taxon>Viridiplantae</taxon>
        <taxon>Streptophyta</taxon>
        <taxon>Embryophyta</taxon>
        <taxon>Tracheophyta</taxon>
        <taxon>Spermatophyta</taxon>
        <taxon>Magnoliopsida</taxon>
        <taxon>eudicotyledons</taxon>
        <taxon>Gunneridae</taxon>
        <taxon>Pentapetalae</taxon>
        <taxon>asterids</taxon>
        <taxon>campanulids</taxon>
        <taxon>Apiales</taxon>
        <taxon>Apiaceae</taxon>
        <taxon>Apioideae</taxon>
        <taxon>Scandiceae</taxon>
        <taxon>Daucinae</taxon>
        <taxon>Daucus</taxon>
        <taxon>Daucus sect. Daucus</taxon>
    </lineage>
</organism>
<dbReference type="PROSITE" id="PS50222">
    <property type="entry name" value="EF_HAND_2"/>
    <property type="match status" value="1"/>
</dbReference>
<dbReference type="InterPro" id="IPR011992">
    <property type="entry name" value="EF-hand-dom_pair"/>
</dbReference>
<evidence type="ECO:0000313" key="3">
    <source>
        <dbReference type="EMBL" id="KZM82812.1"/>
    </source>
</evidence>
<dbReference type="InterPro" id="IPR002048">
    <property type="entry name" value="EF_hand_dom"/>
</dbReference>
<dbReference type="PROSITE" id="PS00018">
    <property type="entry name" value="EF_HAND_1"/>
    <property type="match status" value="1"/>
</dbReference>
<dbReference type="EMBL" id="LNRQ01000009">
    <property type="protein sequence ID" value="KZM82812.1"/>
    <property type="molecule type" value="Genomic_DNA"/>
</dbReference>
<dbReference type="STRING" id="79200.A0A175YIX1"/>
<dbReference type="Gene3D" id="1.10.238.10">
    <property type="entry name" value="EF-hand"/>
    <property type="match status" value="1"/>
</dbReference>
<dbReference type="GO" id="GO:0005509">
    <property type="term" value="F:calcium ion binding"/>
    <property type="evidence" value="ECO:0007669"/>
    <property type="project" value="InterPro"/>
</dbReference>
<dbReference type="OMA" id="NIFASTQ"/>
<gene>
    <name evidence="3" type="ORF">DCAR_030381</name>
</gene>